<dbReference type="Gene3D" id="3.40.50.620">
    <property type="entry name" value="HUPs"/>
    <property type="match status" value="1"/>
</dbReference>
<feature type="active site" description="For GATase activity" evidence="9">
    <location>
        <position position="8"/>
    </location>
</feature>
<dbReference type="InterPro" id="IPR029055">
    <property type="entry name" value="Ntn_hydrolases_N"/>
</dbReference>
<evidence type="ECO:0000256" key="3">
    <source>
        <dbReference type="ARBA" id="ARBA00012737"/>
    </source>
</evidence>
<evidence type="ECO:0000256" key="9">
    <source>
        <dbReference type="PIRSR" id="PIRSR001589-1"/>
    </source>
</evidence>
<evidence type="ECO:0000256" key="7">
    <source>
        <dbReference type="ARBA" id="ARBA00022962"/>
    </source>
</evidence>
<dbReference type="SUPFAM" id="SSF52402">
    <property type="entry name" value="Adenine nucleotide alpha hydrolases-like"/>
    <property type="match status" value="1"/>
</dbReference>
<evidence type="ECO:0000256" key="5">
    <source>
        <dbReference type="ARBA" id="ARBA00022840"/>
    </source>
</evidence>
<feature type="binding site" evidence="10">
    <location>
        <position position="299"/>
    </location>
    <ligand>
        <name>ATP</name>
        <dbReference type="ChEBI" id="CHEBI:30616"/>
    </ligand>
</feature>
<accession>B9E0F4</accession>
<keyword evidence="9" id="KW-0028">Amino-acid biosynthesis</keyword>
<reference evidence="14" key="1">
    <citation type="submission" date="2005-09" db="EMBL/GenBank/DDBJ databases">
        <title>Complete genome sequence of Clostridium kluyveri and comparative genomics of Clostridia species.</title>
        <authorList>
            <person name="Inui M."/>
            <person name="Nonaka H."/>
            <person name="Shinoda Y."/>
            <person name="Ikenaga Y."/>
            <person name="Abe M."/>
            <person name="Naito K."/>
            <person name="Vertes A.A."/>
            <person name="Yukawa H."/>
        </authorList>
    </citation>
    <scope>NUCLEOTIDE SEQUENCE [LARGE SCALE GENOMIC DNA]</scope>
    <source>
        <strain evidence="14">NBRC 12016</strain>
    </source>
</reference>
<dbReference type="GO" id="GO:0006529">
    <property type="term" value="P:asparagine biosynthetic process"/>
    <property type="evidence" value="ECO:0007669"/>
    <property type="project" value="UniProtKB-KW"/>
</dbReference>
<evidence type="ECO:0000313" key="14">
    <source>
        <dbReference type="Proteomes" id="UP000007969"/>
    </source>
</evidence>
<dbReference type="EC" id="6.3.5.4" evidence="3"/>
<evidence type="ECO:0000259" key="12">
    <source>
        <dbReference type="PROSITE" id="PS51278"/>
    </source>
</evidence>
<evidence type="ECO:0000256" key="11">
    <source>
        <dbReference type="PIRSR" id="PIRSR001589-3"/>
    </source>
</evidence>
<feature type="site" description="Important for beta-aspartyl-AMP intermediate formation" evidence="11">
    <location>
        <position position="384"/>
    </location>
</feature>
<keyword evidence="5 10" id="KW-0067">ATP-binding</keyword>
<dbReference type="CDD" id="cd00712">
    <property type="entry name" value="AsnB"/>
    <property type="match status" value="1"/>
</dbReference>
<dbReference type="PROSITE" id="PS51278">
    <property type="entry name" value="GATASE_TYPE_2"/>
    <property type="match status" value="1"/>
</dbReference>
<feature type="domain" description="Glutamine amidotransferase type-2" evidence="12">
    <location>
        <begin position="8"/>
        <end position="222"/>
    </location>
</feature>
<comment type="catalytic activity">
    <reaction evidence="8">
        <text>L-aspartate + L-glutamine + ATP + H2O = L-asparagine + L-glutamate + AMP + diphosphate + H(+)</text>
        <dbReference type="Rhea" id="RHEA:12228"/>
        <dbReference type="ChEBI" id="CHEBI:15377"/>
        <dbReference type="ChEBI" id="CHEBI:15378"/>
        <dbReference type="ChEBI" id="CHEBI:29985"/>
        <dbReference type="ChEBI" id="CHEBI:29991"/>
        <dbReference type="ChEBI" id="CHEBI:30616"/>
        <dbReference type="ChEBI" id="CHEBI:33019"/>
        <dbReference type="ChEBI" id="CHEBI:58048"/>
        <dbReference type="ChEBI" id="CHEBI:58359"/>
        <dbReference type="ChEBI" id="CHEBI:456215"/>
        <dbReference type="EC" id="6.3.5.4"/>
    </reaction>
</comment>
<dbReference type="CDD" id="cd01991">
    <property type="entry name" value="Asn_synthase_B_C"/>
    <property type="match status" value="1"/>
</dbReference>
<dbReference type="InterPro" id="IPR001962">
    <property type="entry name" value="Asn_synthase"/>
</dbReference>
<evidence type="ECO:0000256" key="10">
    <source>
        <dbReference type="PIRSR" id="PIRSR001589-2"/>
    </source>
</evidence>
<dbReference type="PANTHER" id="PTHR43284">
    <property type="entry name" value="ASPARAGINE SYNTHETASE (GLUTAMINE-HYDROLYZING)"/>
    <property type="match status" value="1"/>
</dbReference>
<evidence type="ECO:0000313" key="13">
    <source>
        <dbReference type="EMBL" id="BAH05979.1"/>
    </source>
</evidence>
<keyword evidence="7 9" id="KW-0315">Glutamine amidotransferase</keyword>
<evidence type="ECO:0000256" key="4">
    <source>
        <dbReference type="ARBA" id="ARBA00022741"/>
    </source>
</evidence>
<dbReference type="GO" id="GO:0005524">
    <property type="term" value="F:ATP binding"/>
    <property type="evidence" value="ECO:0007669"/>
    <property type="project" value="UniProtKB-KW"/>
</dbReference>
<keyword evidence="6 9" id="KW-0061">Asparagine biosynthesis</keyword>
<comment type="pathway">
    <text evidence="1">Amino-acid biosynthesis; L-asparagine biosynthesis; L-asparagine from L-aspartate (L-Gln route): step 1/1.</text>
</comment>
<dbReference type="Gene3D" id="3.60.20.10">
    <property type="entry name" value="Glutamine Phosphoribosylpyrophosphate, subunit 1, domain 1"/>
    <property type="match status" value="1"/>
</dbReference>
<evidence type="ECO:0000256" key="1">
    <source>
        <dbReference type="ARBA" id="ARBA00005187"/>
    </source>
</evidence>
<gene>
    <name evidence="13" type="ordered locus">CKR_0928</name>
</gene>
<dbReference type="InterPro" id="IPR014729">
    <property type="entry name" value="Rossmann-like_a/b/a_fold"/>
</dbReference>
<dbReference type="AlphaFoldDB" id="B9E0F4"/>
<dbReference type="Proteomes" id="UP000007969">
    <property type="component" value="Chromosome"/>
</dbReference>
<dbReference type="InterPro" id="IPR033738">
    <property type="entry name" value="AsnB_N"/>
</dbReference>
<proteinExistence type="inferred from homology"/>
<dbReference type="SUPFAM" id="SSF56235">
    <property type="entry name" value="N-terminal nucleophile aminohydrolases (Ntn hydrolases)"/>
    <property type="match status" value="1"/>
</dbReference>
<dbReference type="GO" id="GO:0005829">
    <property type="term" value="C:cytosol"/>
    <property type="evidence" value="ECO:0007669"/>
    <property type="project" value="TreeGrafter"/>
</dbReference>
<feature type="binding site" evidence="10">
    <location>
        <begin position="382"/>
        <end position="383"/>
    </location>
    <ligand>
        <name>ATP</name>
        <dbReference type="ChEBI" id="CHEBI:30616"/>
    </ligand>
</feature>
<evidence type="ECO:0000256" key="2">
    <source>
        <dbReference type="ARBA" id="ARBA00005752"/>
    </source>
</evidence>
<dbReference type="EMBL" id="AP009049">
    <property type="protein sequence ID" value="BAH05979.1"/>
    <property type="molecule type" value="Genomic_DNA"/>
</dbReference>
<dbReference type="InterPro" id="IPR051786">
    <property type="entry name" value="ASN_synthetase/amidase"/>
</dbReference>
<protein>
    <recommendedName>
        <fullName evidence="3">asparagine synthase (glutamine-hydrolyzing)</fullName>
        <ecNumber evidence="3">6.3.5.4</ecNumber>
    </recommendedName>
</protein>
<dbReference type="InterPro" id="IPR017932">
    <property type="entry name" value="GATase_2_dom"/>
</dbReference>
<keyword evidence="4 10" id="KW-0547">Nucleotide-binding</keyword>
<dbReference type="GO" id="GO:0004066">
    <property type="term" value="F:asparagine synthase (glutamine-hydrolyzing) activity"/>
    <property type="evidence" value="ECO:0007669"/>
    <property type="project" value="UniProtKB-EC"/>
</dbReference>
<dbReference type="Pfam" id="PF00733">
    <property type="entry name" value="Asn_synthase"/>
    <property type="match status" value="1"/>
</dbReference>
<name>B9E0F4_CLOK1</name>
<dbReference type="NCBIfam" id="TIGR01536">
    <property type="entry name" value="asn_synth_AEB"/>
    <property type="match status" value="1"/>
</dbReference>
<organism evidence="13 14">
    <name type="scientific">Clostridium kluyveri (strain NBRC 12016)</name>
    <dbReference type="NCBI Taxonomy" id="583346"/>
    <lineage>
        <taxon>Bacteria</taxon>
        <taxon>Bacillati</taxon>
        <taxon>Bacillota</taxon>
        <taxon>Clostridia</taxon>
        <taxon>Eubacteriales</taxon>
        <taxon>Clostridiaceae</taxon>
        <taxon>Clostridium</taxon>
    </lineage>
</organism>
<sequence>MEVTSLMCGIAGWINLKEDISKNRDIILNMTNTLKERGPDDQGYYFSKNVLLGHRRLIVVDPSGGAQPMSKSVNGKKYIIVYNGELYNTEDLRKVFIKQNYSFNSYSDTEVLLTSYIHWGVDCVKHINGIYAFAIWDEIENRLFMARDPLGVKPLFYTIRNNSLLFGSEIKTLLVHPYVEPIVDKEGLTEIFALGPARSLGGGIFKDIHEVPPANYGIYTEDGFKLREYWKPECRIHNEDIETTAEHVRSLLVDAIKRQLVADVPICTFLSGGLDSSAISAVAASEFKKQGKILKTYSIDYEDNDKYFEANDFEPTPDRIWALKMSEYINSNHHGIINTSENLANALYNSVKASDLPGMADIDSSLYLFCREIRKDNTVALSGECADEIFGGYPWYRRPEDINAHTFPWSKSVGARKEILSHELKSLNLEEYLKEQYESSIRQVPHLEGESKLEHRMRELFYLNIKWFMITLLNRKDRMSMSNSLEVRVPFADYRLVEYAFNIPSEIKFYKGREKGLLRKALKGILPEDIIERKKSPYPKTHNPEYTKRVQKWMKNIMKDKTSPILNLIDKKSVKTLIETGGASFKAPWFGQLMRGPQLLAYLIQVNEWLKEYKVKIEI</sequence>
<dbReference type="InterPro" id="IPR006426">
    <property type="entry name" value="Asn_synth_AEB"/>
</dbReference>
<evidence type="ECO:0000256" key="8">
    <source>
        <dbReference type="ARBA" id="ARBA00048741"/>
    </source>
</evidence>
<evidence type="ECO:0000256" key="6">
    <source>
        <dbReference type="ARBA" id="ARBA00022888"/>
    </source>
</evidence>
<dbReference type="HOGENOM" id="CLU_014658_3_2_9"/>
<dbReference type="KEGG" id="ckr:CKR_0928"/>
<dbReference type="Pfam" id="PF13537">
    <property type="entry name" value="GATase_7"/>
    <property type="match status" value="1"/>
</dbReference>
<comment type="similarity">
    <text evidence="2">Belongs to the asparagine synthetase family.</text>
</comment>
<feature type="binding site" evidence="10">
    <location>
        <position position="108"/>
    </location>
    <ligand>
        <name>L-glutamine</name>
        <dbReference type="ChEBI" id="CHEBI:58359"/>
    </ligand>
</feature>
<dbReference type="PANTHER" id="PTHR43284:SF1">
    <property type="entry name" value="ASPARAGINE SYNTHETASE"/>
    <property type="match status" value="1"/>
</dbReference>
<dbReference type="PIRSF" id="PIRSF001589">
    <property type="entry name" value="Asn_synthetase_glu-h"/>
    <property type="match status" value="1"/>
</dbReference>